<evidence type="ECO:0000256" key="3">
    <source>
        <dbReference type="SAM" id="SignalP"/>
    </source>
</evidence>
<dbReference type="InterPro" id="IPR038765">
    <property type="entry name" value="Papain-like_cys_pep_sf"/>
</dbReference>
<feature type="chain" id="PRO_5034579575" evidence="3">
    <location>
        <begin position="29"/>
        <end position="137"/>
    </location>
</feature>
<dbReference type="Proteomes" id="UP000694415">
    <property type="component" value="Unplaced"/>
</dbReference>
<dbReference type="InterPro" id="IPR013201">
    <property type="entry name" value="Prot_inhib_I29"/>
</dbReference>
<accession>A0A8C6N007</accession>
<reference evidence="5" key="2">
    <citation type="submission" date="2025-09" db="UniProtKB">
        <authorList>
            <consortium name="Ensembl"/>
        </authorList>
    </citation>
    <scope>IDENTIFICATION</scope>
</reference>
<dbReference type="FunFam" id="1.10.287.2250:FF:000003">
    <property type="entry name" value="Cathepsin L"/>
    <property type="match status" value="1"/>
</dbReference>
<protein>
    <submittedName>
        <fullName evidence="5">Cytotoxic T lymphocyte-associated protein 2 alpha</fullName>
    </submittedName>
</protein>
<evidence type="ECO:0000256" key="2">
    <source>
        <dbReference type="SAM" id="MobiDB-lite"/>
    </source>
</evidence>
<dbReference type="Ensembl" id="ENSMSIT00000032427.1">
    <property type="protein sequence ID" value="ENSMSIP00000025707.1"/>
    <property type="gene ID" value="ENSMSIG00000021719.1"/>
</dbReference>
<keyword evidence="3" id="KW-0732">Signal</keyword>
<dbReference type="SUPFAM" id="SSF54001">
    <property type="entry name" value="Cysteine proteinases"/>
    <property type="match status" value="1"/>
</dbReference>
<evidence type="ECO:0000259" key="4">
    <source>
        <dbReference type="SMART" id="SM00848"/>
    </source>
</evidence>
<name>A0A8C6N007_MUSSI</name>
<dbReference type="GO" id="GO:0045589">
    <property type="term" value="P:regulation of regulatory T cell differentiation"/>
    <property type="evidence" value="ECO:0007669"/>
    <property type="project" value="Ensembl"/>
</dbReference>
<dbReference type="Pfam" id="PF08246">
    <property type="entry name" value="Inhibitor_I29"/>
    <property type="match status" value="1"/>
</dbReference>
<evidence type="ECO:0000256" key="1">
    <source>
        <dbReference type="ARBA" id="ARBA00061596"/>
    </source>
</evidence>
<dbReference type="SMART" id="SM00848">
    <property type="entry name" value="Inhibitor_I29"/>
    <property type="match status" value="1"/>
</dbReference>
<dbReference type="GO" id="GO:0010955">
    <property type="term" value="P:negative regulation of protein processing"/>
    <property type="evidence" value="ECO:0007669"/>
    <property type="project" value="Ensembl"/>
</dbReference>
<organism evidence="5 6">
    <name type="scientific">Mus spicilegus</name>
    <name type="common">Mound-building mouse</name>
    <dbReference type="NCBI Taxonomy" id="10103"/>
    <lineage>
        <taxon>Eukaryota</taxon>
        <taxon>Metazoa</taxon>
        <taxon>Chordata</taxon>
        <taxon>Craniata</taxon>
        <taxon>Vertebrata</taxon>
        <taxon>Euteleostomi</taxon>
        <taxon>Mammalia</taxon>
        <taxon>Eutheria</taxon>
        <taxon>Euarchontoglires</taxon>
        <taxon>Glires</taxon>
        <taxon>Rodentia</taxon>
        <taxon>Myomorpha</taxon>
        <taxon>Muroidea</taxon>
        <taxon>Muridae</taxon>
        <taxon>Murinae</taxon>
        <taxon>Mus</taxon>
        <taxon>Mus</taxon>
    </lineage>
</organism>
<dbReference type="GO" id="GO:0050728">
    <property type="term" value="P:negative regulation of inflammatory response"/>
    <property type="evidence" value="ECO:0007669"/>
    <property type="project" value="Ensembl"/>
</dbReference>
<evidence type="ECO:0000313" key="5">
    <source>
        <dbReference type="Ensembl" id="ENSMSIP00000025707.1"/>
    </source>
</evidence>
<dbReference type="GeneTree" id="ENSGT00940000153321"/>
<keyword evidence="6" id="KW-1185">Reference proteome</keyword>
<dbReference type="GO" id="GO:0030425">
    <property type="term" value="C:dendrite"/>
    <property type="evidence" value="ECO:0007669"/>
    <property type="project" value="Ensembl"/>
</dbReference>
<dbReference type="Gene3D" id="1.10.287.2250">
    <property type="match status" value="1"/>
</dbReference>
<feature type="domain" description="Cathepsin propeptide inhibitor" evidence="4">
    <location>
        <begin position="40"/>
        <end position="99"/>
    </location>
</feature>
<comment type="similarity">
    <text evidence="1">To the propeptide regions of cysteine proteases.</text>
</comment>
<reference evidence="5" key="1">
    <citation type="submission" date="2025-08" db="UniProtKB">
        <authorList>
            <consortium name="Ensembl"/>
        </authorList>
    </citation>
    <scope>IDENTIFICATION</scope>
</reference>
<feature type="region of interest" description="Disordered" evidence="2">
    <location>
        <begin position="114"/>
        <end position="137"/>
    </location>
</feature>
<sequence>VMVSICEQKLQHFSAVFLLILCLGMMSAAPPPDPSLDNEWKEWKTKFAKAYNLNEERHRRLVWEENKKKIEAHNADYEQGKTSFYMGLNQFSDLTPEEFKTNCYGNSLNRGEMAPDLPEYEDLGKNSYLTPGRAQPE</sequence>
<feature type="signal peptide" evidence="3">
    <location>
        <begin position="1"/>
        <end position="28"/>
    </location>
</feature>
<proteinExistence type="predicted"/>
<dbReference type="AlphaFoldDB" id="A0A8C6N007"/>
<evidence type="ECO:0000313" key="6">
    <source>
        <dbReference type="Proteomes" id="UP000694415"/>
    </source>
</evidence>